<dbReference type="PANTHER" id="PTHR46558">
    <property type="entry name" value="TRACRIPTIONAL REGULATORY PROTEIN-RELATED-RELATED"/>
    <property type="match status" value="1"/>
</dbReference>
<keyword evidence="2" id="KW-0472">Membrane</keyword>
<sequence length="192" mass="22302">MKIGQHIYQLRTTQNLTQEELASKVYVTRQTVSNWERGYSYPDLQSITKLAHLFDLTVEQLLKDDLSQIERTLKMRTQDYFNTLASELTLAILWFIATTIALFYFFQVDGLIAALIVCSPWLILKASQVEKIKLHYNLETYQEISDFMAGKIKPSALSKDIKRHKMIFKSLHFLLAGILGFLITYFLIKLIT</sequence>
<dbReference type="Proteomes" id="UP000238956">
    <property type="component" value="Chromosome"/>
</dbReference>
<keyword evidence="2" id="KW-0812">Transmembrane</keyword>
<feature type="transmembrane region" description="Helical" evidence="2">
    <location>
        <begin position="171"/>
        <end position="188"/>
    </location>
</feature>
<dbReference type="PROSITE" id="PS50943">
    <property type="entry name" value="HTH_CROC1"/>
    <property type="match status" value="1"/>
</dbReference>
<keyword evidence="2" id="KW-1133">Transmembrane helix</keyword>
<dbReference type="KEGG" id="splr:C0J00_10050"/>
<dbReference type="RefSeq" id="WP_104968720.1">
    <property type="nucleotide sequence ID" value="NZ_CP025536.1"/>
</dbReference>
<dbReference type="InterPro" id="IPR010982">
    <property type="entry name" value="Lambda_DNA-bd_dom_sf"/>
</dbReference>
<evidence type="ECO:0000313" key="5">
    <source>
        <dbReference type="Proteomes" id="UP000238956"/>
    </source>
</evidence>
<dbReference type="SMART" id="SM00530">
    <property type="entry name" value="HTH_XRE"/>
    <property type="match status" value="1"/>
</dbReference>
<feature type="transmembrane region" description="Helical" evidence="2">
    <location>
        <begin position="103"/>
        <end position="124"/>
    </location>
</feature>
<feature type="domain" description="HTH cro/C1-type" evidence="3">
    <location>
        <begin position="7"/>
        <end position="61"/>
    </location>
</feature>
<evidence type="ECO:0000313" key="4">
    <source>
        <dbReference type="EMBL" id="AUW97416.1"/>
    </source>
</evidence>
<organism evidence="4 5">
    <name type="scientific">Streptococcus pluranimalium</name>
    <dbReference type="NCBI Taxonomy" id="82348"/>
    <lineage>
        <taxon>Bacteria</taxon>
        <taxon>Bacillati</taxon>
        <taxon>Bacillota</taxon>
        <taxon>Bacilli</taxon>
        <taxon>Lactobacillales</taxon>
        <taxon>Streptococcaceae</taxon>
        <taxon>Streptococcus</taxon>
    </lineage>
</organism>
<reference evidence="4 5" key="1">
    <citation type="submission" date="2017-12" db="EMBL/GenBank/DDBJ databases">
        <authorList>
            <person name="Hurst M.R.H."/>
        </authorList>
    </citation>
    <scope>NUCLEOTIDE SEQUENCE [LARGE SCALE GENOMIC DNA]</scope>
    <source>
        <strain evidence="4 5">TH11417</strain>
    </source>
</reference>
<dbReference type="SUPFAM" id="SSF47413">
    <property type="entry name" value="lambda repressor-like DNA-binding domains"/>
    <property type="match status" value="1"/>
</dbReference>
<name>A0A2L0D6E3_9STRE</name>
<proteinExistence type="predicted"/>
<accession>A0A2L0D6E3</accession>
<dbReference type="Gene3D" id="1.10.260.40">
    <property type="entry name" value="lambda repressor-like DNA-binding domains"/>
    <property type="match status" value="1"/>
</dbReference>
<keyword evidence="5" id="KW-1185">Reference proteome</keyword>
<gene>
    <name evidence="4" type="ORF">C0J00_10050</name>
</gene>
<dbReference type="GO" id="GO:0003677">
    <property type="term" value="F:DNA binding"/>
    <property type="evidence" value="ECO:0007669"/>
    <property type="project" value="UniProtKB-KW"/>
</dbReference>
<keyword evidence="1" id="KW-0238">DNA-binding</keyword>
<dbReference type="GeneID" id="98394249"/>
<dbReference type="CDD" id="cd00093">
    <property type="entry name" value="HTH_XRE"/>
    <property type="match status" value="1"/>
</dbReference>
<dbReference type="PANTHER" id="PTHR46558:SF4">
    <property type="entry name" value="DNA-BIDING PHAGE PROTEIN"/>
    <property type="match status" value="1"/>
</dbReference>
<evidence type="ECO:0000259" key="3">
    <source>
        <dbReference type="PROSITE" id="PS50943"/>
    </source>
</evidence>
<dbReference type="OrthoDB" id="9805856at2"/>
<evidence type="ECO:0000256" key="1">
    <source>
        <dbReference type="ARBA" id="ARBA00023125"/>
    </source>
</evidence>
<dbReference type="AlphaFoldDB" id="A0A2L0D6E3"/>
<dbReference type="InterPro" id="IPR001387">
    <property type="entry name" value="Cro/C1-type_HTH"/>
</dbReference>
<feature type="transmembrane region" description="Helical" evidence="2">
    <location>
        <begin position="80"/>
        <end position="97"/>
    </location>
</feature>
<dbReference type="Pfam" id="PF01381">
    <property type="entry name" value="HTH_3"/>
    <property type="match status" value="1"/>
</dbReference>
<dbReference type="EMBL" id="CP025536">
    <property type="protein sequence ID" value="AUW97416.1"/>
    <property type="molecule type" value="Genomic_DNA"/>
</dbReference>
<protein>
    <recommendedName>
        <fullName evidence="3">HTH cro/C1-type domain-containing protein</fullName>
    </recommendedName>
</protein>
<evidence type="ECO:0000256" key="2">
    <source>
        <dbReference type="SAM" id="Phobius"/>
    </source>
</evidence>
<reference evidence="4 5" key="2">
    <citation type="submission" date="2018-02" db="EMBL/GenBank/DDBJ databases">
        <title>Whole genome sequencing analysis of Streptococcus pluranimalium isolated from cattle infected mastitis in China.</title>
        <authorList>
            <person name="Zhang J.-R."/>
            <person name="Hu G.-Z."/>
        </authorList>
    </citation>
    <scope>NUCLEOTIDE SEQUENCE [LARGE SCALE GENOMIC DNA]</scope>
    <source>
        <strain evidence="4 5">TH11417</strain>
    </source>
</reference>